<keyword evidence="3 11" id="KW-0547">Nucleotide-binding</keyword>
<keyword evidence="7 11" id="KW-0408">Iron</keyword>
<dbReference type="Proteomes" id="UP000295530">
    <property type="component" value="Unassembled WGS sequence"/>
</dbReference>
<feature type="binding site" evidence="11">
    <location>
        <position position="194"/>
    </location>
    <ligand>
        <name>[4Fe-4S] cluster</name>
        <dbReference type="ChEBI" id="CHEBI:49883"/>
    </ligand>
</feature>
<dbReference type="InterPro" id="IPR006554">
    <property type="entry name" value="Helicase-like_DEXD_c2"/>
</dbReference>
<dbReference type="InterPro" id="IPR045028">
    <property type="entry name" value="DinG/Rad3-like"/>
</dbReference>
<dbReference type="GO" id="GO:0043139">
    <property type="term" value="F:5'-3' DNA helicase activity"/>
    <property type="evidence" value="ECO:0007669"/>
    <property type="project" value="UniProtKB-UniRule"/>
</dbReference>
<evidence type="ECO:0000256" key="1">
    <source>
        <dbReference type="ARBA" id="ARBA00022485"/>
    </source>
</evidence>
<evidence type="ECO:0000259" key="12">
    <source>
        <dbReference type="PROSITE" id="PS51193"/>
    </source>
</evidence>
<reference evidence="13 14" key="1">
    <citation type="submission" date="2019-03" db="EMBL/GenBank/DDBJ databases">
        <title>Genomic analyses of the natural microbiome of Caenorhabditis elegans.</title>
        <authorList>
            <person name="Samuel B."/>
        </authorList>
    </citation>
    <scope>NUCLEOTIDE SEQUENCE [LARGE SCALE GENOMIC DNA]</scope>
    <source>
        <strain evidence="13 14">BIGb0156</strain>
    </source>
</reference>
<comment type="catalytic activity">
    <reaction evidence="11">
        <text>ATP + H2O = ADP + phosphate + H(+)</text>
        <dbReference type="Rhea" id="RHEA:13065"/>
        <dbReference type="ChEBI" id="CHEBI:15377"/>
        <dbReference type="ChEBI" id="CHEBI:15378"/>
        <dbReference type="ChEBI" id="CHEBI:30616"/>
        <dbReference type="ChEBI" id="CHEBI:43474"/>
        <dbReference type="ChEBI" id="CHEBI:456216"/>
        <dbReference type="EC" id="5.6.2.3"/>
    </reaction>
</comment>
<dbReference type="GO" id="GO:0005524">
    <property type="term" value="F:ATP binding"/>
    <property type="evidence" value="ECO:0007669"/>
    <property type="project" value="UniProtKB-UniRule"/>
</dbReference>
<dbReference type="InterPro" id="IPR014013">
    <property type="entry name" value="Helic_SF1/SF2_ATP-bd_DinG/Rad3"/>
</dbReference>
<dbReference type="RefSeq" id="WP_133460220.1">
    <property type="nucleotide sequence ID" value="NZ_CACSIW010000003.1"/>
</dbReference>
<gene>
    <name evidence="11" type="primary">dinG</name>
    <name evidence="13" type="ORF">EC847_101743</name>
</gene>
<comment type="cofactor">
    <cofactor evidence="11">
        <name>[4Fe-4S] cluster</name>
        <dbReference type="ChEBI" id="CHEBI:49883"/>
    </cofactor>
    <text evidence="11">Binds 1 [4Fe-4S] cluster.</text>
</comment>
<dbReference type="Gene3D" id="3.40.50.300">
    <property type="entry name" value="P-loop containing nucleotide triphosphate hydrolases"/>
    <property type="match status" value="2"/>
</dbReference>
<dbReference type="InterPro" id="IPR027417">
    <property type="entry name" value="P-loop_NTPase"/>
</dbReference>
<evidence type="ECO:0000256" key="2">
    <source>
        <dbReference type="ARBA" id="ARBA00022723"/>
    </source>
</evidence>
<dbReference type="GO" id="GO:0033677">
    <property type="term" value="F:DNA/RNA helicase activity"/>
    <property type="evidence" value="ECO:0007669"/>
    <property type="project" value="TreeGrafter"/>
</dbReference>
<dbReference type="PANTHER" id="PTHR11472:SF59">
    <property type="entry name" value="ATP-DEPENDENT DNA HELICASE DING"/>
    <property type="match status" value="1"/>
</dbReference>
<keyword evidence="1 11" id="KW-0004">4Fe-4S</keyword>
<feature type="binding site" evidence="11">
    <location>
        <position position="205"/>
    </location>
    <ligand>
        <name>[4Fe-4S] cluster</name>
        <dbReference type="ChEBI" id="CHEBI:49883"/>
    </ligand>
</feature>
<accession>A0A4R6EY82</accession>
<dbReference type="GO" id="GO:0009432">
    <property type="term" value="P:SOS response"/>
    <property type="evidence" value="ECO:0007669"/>
    <property type="project" value="TreeGrafter"/>
</dbReference>
<keyword evidence="5 11" id="KW-0347">Helicase</keyword>
<dbReference type="OrthoDB" id="9805194at2"/>
<dbReference type="FunFam" id="3.40.50.300:FF:000700">
    <property type="entry name" value="ATP-dependent DNA helicase DinG"/>
    <property type="match status" value="1"/>
</dbReference>
<dbReference type="InterPro" id="IPR010614">
    <property type="entry name" value="RAD3-like_helicase_DEAD"/>
</dbReference>
<dbReference type="GO" id="GO:0046872">
    <property type="term" value="F:metal ion binding"/>
    <property type="evidence" value="ECO:0007669"/>
    <property type="project" value="UniProtKB-KW"/>
</dbReference>
<evidence type="ECO:0000256" key="6">
    <source>
        <dbReference type="ARBA" id="ARBA00022840"/>
    </source>
</evidence>
<feature type="domain" description="Helicase ATP-binding" evidence="12">
    <location>
        <begin position="17"/>
        <end position="294"/>
    </location>
</feature>
<dbReference type="Pfam" id="PF13307">
    <property type="entry name" value="Helicase_C_2"/>
    <property type="match status" value="1"/>
</dbReference>
<feature type="binding site" evidence="11">
    <location>
        <position position="120"/>
    </location>
    <ligand>
        <name>[4Fe-4S] cluster</name>
        <dbReference type="ChEBI" id="CHEBI:49883"/>
    </ligand>
</feature>
<evidence type="ECO:0000256" key="4">
    <source>
        <dbReference type="ARBA" id="ARBA00022801"/>
    </source>
</evidence>
<evidence type="ECO:0000256" key="10">
    <source>
        <dbReference type="ARBA" id="ARBA00023235"/>
    </source>
</evidence>
<evidence type="ECO:0000256" key="8">
    <source>
        <dbReference type="ARBA" id="ARBA00023014"/>
    </source>
</evidence>
<keyword evidence="6 11" id="KW-0067">ATP-binding</keyword>
<proteinExistence type="inferred from homology"/>
<comment type="function">
    <text evidence="11">DNA-dependent ATPase and 5'-3' DNA helicase. Unwinds D-loops, R-loops, forked DNA and G-quadruplex DNA.</text>
</comment>
<dbReference type="NCBIfam" id="NF008729">
    <property type="entry name" value="PRK11747.1"/>
    <property type="match status" value="1"/>
</dbReference>
<dbReference type="PANTHER" id="PTHR11472">
    <property type="entry name" value="DNA REPAIR DEAD HELICASE RAD3/XP-D SUBFAMILY MEMBER"/>
    <property type="match status" value="1"/>
</dbReference>
<dbReference type="GO" id="GO:0051539">
    <property type="term" value="F:4 iron, 4 sulfur cluster binding"/>
    <property type="evidence" value="ECO:0007669"/>
    <property type="project" value="UniProtKB-UniRule"/>
</dbReference>
<dbReference type="AlphaFoldDB" id="A0A4R6EY82"/>
<evidence type="ECO:0000256" key="7">
    <source>
        <dbReference type="ARBA" id="ARBA00023004"/>
    </source>
</evidence>
<dbReference type="GO" id="GO:0016887">
    <property type="term" value="F:ATP hydrolysis activity"/>
    <property type="evidence" value="ECO:0007669"/>
    <property type="project" value="RHEA"/>
</dbReference>
<keyword evidence="14" id="KW-1185">Reference proteome</keyword>
<keyword evidence="4 11" id="KW-0378">Hydrolase</keyword>
<evidence type="ECO:0000256" key="11">
    <source>
        <dbReference type="HAMAP-Rule" id="MF_02205"/>
    </source>
</evidence>
<dbReference type="InterPro" id="IPR006555">
    <property type="entry name" value="ATP-dep_Helicase_C"/>
</dbReference>
<dbReference type="InterPro" id="IPR011545">
    <property type="entry name" value="DEAD/DEAH_box_helicase_dom"/>
</dbReference>
<sequence length="716" mass="81169">MALTAALKAQIASWYKALQEQIPDFIPRAPQRQMIADVAKTLAGDEGRHLAIEAPTGVGKTLSYLIPGIAIAREEQKTLVISTANVALQDQIYSKDLPLLKKIIPDLRFTAAFGRGRYVCPRNLTALSSSEPTHQDLLAFLDDELTPNNKEEQKRCAKLKADLDSYKWDGLRDHTDQAIDDALWSRMSTDKASCLNRNCHYYRECPFFVARREIQEAEVVVANHALVMAAMESEAVLPEAKNLLLVLDEGHHLPDVARDALEMSAEITASWYRLQLDLFIKLVATCMEQFRPKTFPPLAAPERLKEHCDELQEHIVSLNNILSLYMPAGPEAEHRFAMGELPDEIMAHCQRLAKLTEMLRGLSELFLNDLSEKTGSHDIVRLHRVLLQMNRALGMFEAQSKLWKLSAMVQASGAPVTKWATRDQRDGQPHVWFHCVGIRVSDQLEKLLWRRVPHIVVTSATLRSLNSFSRLQEMSGLKEKAGDRFVSLDSPFNHVEQGKIIIPRMSVEPSMDNEEQHLAEMAAYFREQVEAKKHLGILVLFASGRAMQRFLEYVPDLRLLLLVQGDQPRYRLVELHRKRVEGGERSVLVGLQSFAEGLDLKGELLSQVHIHKIAFPPIDSPVVITEGEWLKSLNRYPFEVQSLPSASFNLIQQVGRLIRSHSCWGEVIIYDKRLLTKNYGPRLLNALPVFPIEQPEAPEGIVKSKSTTKPTRRKRR</sequence>
<keyword evidence="8 11" id="KW-0411">Iron-sulfur</keyword>
<organism evidence="13 14">
    <name type="scientific">Scandinavium goeteborgense</name>
    <dbReference type="NCBI Taxonomy" id="1851514"/>
    <lineage>
        <taxon>Bacteria</taxon>
        <taxon>Pseudomonadati</taxon>
        <taxon>Pseudomonadota</taxon>
        <taxon>Gammaproteobacteria</taxon>
        <taxon>Enterobacterales</taxon>
        <taxon>Enterobacteriaceae</taxon>
        <taxon>Scandinavium</taxon>
    </lineage>
</organism>
<dbReference type="PROSITE" id="PS51193">
    <property type="entry name" value="HELICASE_ATP_BIND_2"/>
    <property type="match status" value="1"/>
</dbReference>
<name>A0A4R6EY82_SCAGO</name>
<evidence type="ECO:0000313" key="14">
    <source>
        <dbReference type="Proteomes" id="UP000295530"/>
    </source>
</evidence>
<dbReference type="EC" id="5.6.2.3" evidence="11"/>
<dbReference type="GO" id="GO:0006281">
    <property type="term" value="P:DNA repair"/>
    <property type="evidence" value="ECO:0007669"/>
    <property type="project" value="TreeGrafter"/>
</dbReference>
<dbReference type="HAMAP" id="MF_02205">
    <property type="entry name" value="DinG_proteobact"/>
    <property type="match status" value="1"/>
</dbReference>
<dbReference type="Pfam" id="PF00270">
    <property type="entry name" value="DEAD"/>
    <property type="match status" value="1"/>
</dbReference>
<evidence type="ECO:0000256" key="5">
    <source>
        <dbReference type="ARBA" id="ARBA00022806"/>
    </source>
</evidence>
<keyword evidence="10 11" id="KW-0413">Isomerase</keyword>
<evidence type="ECO:0000256" key="3">
    <source>
        <dbReference type="ARBA" id="ARBA00022741"/>
    </source>
</evidence>
<comment type="similarity">
    <text evidence="11">Belongs to the helicase family. DinG subfamily. Type 1 sub-subfamily.</text>
</comment>
<dbReference type="InterPro" id="IPR039000">
    <property type="entry name" value="DinG_proteobact"/>
</dbReference>
<dbReference type="SMART" id="SM00491">
    <property type="entry name" value="HELICc2"/>
    <property type="match status" value="1"/>
</dbReference>
<dbReference type="SUPFAM" id="SSF52540">
    <property type="entry name" value="P-loop containing nucleoside triphosphate hydrolases"/>
    <property type="match status" value="1"/>
</dbReference>
<dbReference type="SMART" id="SM00488">
    <property type="entry name" value="DEXDc2"/>
    <property type="match status" value="1"/>
</dbReference>
<dbReference type="EMBL" id="SNVX01000001">
    <property type="protein sequence ID" value="TDN64808.1"/>
    <property type="molecule type" value="Genomic_DNA"/>
</dbReference>
<evidence type="ECO:0000313" key="13">
    <source>
        <dbReference type="EMBL" id="TDN64808.1"/>
    </source>
</evidence>
<dbReference type="Pfam" id="PF06733">
    <property type="entry name" value="DEAD_2"/>
    <property type="match status" value="1"/>
</dbReference>
<keyword evidence="9 11" id="KW-0238">DNA-binding</keyword>
<protein>
    <recommendedName>
        <fullName evidence="11">ATP-dependent DNA helicase DinG</fullName>
        <ecNumber evidence="11">5.6.2.3</ecNumber>
    </recommendedName>
    <alternativeName>
        <fullName evidence="11">DNA 5'-3' helicase DinG</fullName>
    </alternativeName>
</protein>
<dbReference type="GO" id="GO:0003677">
    <property type="term" value="F:DNA binding"/>
    <property type="evidence" value="ECO:0007669"/>
    <property type="project" value="UniProtKB-UniRule"/>
</dbReference>
<dbReference type="InterPro" id="IPR014001">
    <property type="entry name" value="Helicase_ATP-bd"/>
</dbReference>
<dbReference type="SMART" id="SM00487">
    <property type="entry name" value="DEXDc"/>
    <property type="match status" value="1"/>
</dbReference>
<feature type="binding site" evidence="11">
    <location>
        <position position="199"/>
    </location>
    <ligand>
        <name>[4Fe-4S] cluster</name>
        <dbReference type="ChEBI" id="CHEBI:49883"/>
    </ligand>
</feature>
<comment type="caution">
    <text evidence="13">The sequence shown here is derived from an EMBL/GenBank/DDBJ whole genome shotgun (WGS) entry which is preliminary data.</text>
</comment>
<keyword evidence="2 11" id="KW-0479">Metal-binding</keyword>
<evidence type="ECO:0000256" key="9">
    <source>
        <dbReference type="ARBA" id="ARBA00023125"/>
    </source>
</evidence>